<dbReference type="Proteomes" id="UP001605036">
    <property type="component" value="Unassembled WGS sequence"/>
</dbReference>
<dbReference type="Pfam" id="PF14541">
    <property type="entry name" value="TAXi_C"/>
    <property type="match status" value="1"/>
</dbReference>
<dbReference type="InterPro" id="IPR051708">
    <property type="entry name" value="Plant_Aspart_Prot_A1"/>
</dbReference>
<dbReference type="InterPro" id="IPR034161">
    <property type="entry name" value="Pepsin-like_plant"/>
</dbReference>
<dbReference type="InterPro" id="IPR033121">
    <property type="entry name" value="PEPTIDASE_A1"/>
</dbReference>
<dbReference type="SUPFAM" id="SSF50630">
    <property type="entry name" value="Acid proteases"/>
    <property type="match status" value="1"/>
</dbReference>
<dbReference type="PROSITE" id="PS00141">
    <property type="entry name" value="ASP_PROTEASE"/>
    <property type="match status" value="1"/>
</dbReference>
<evidence type="ECO:0000256" key="2">
    <source>
        <dbReference type="ARBA" id="ARBA00022670"/>
    </source>
</evidence>
<evidence type="ECO:0000256" key="5">
    <source>
        <dbReference type="ARBA" id="ARBA00023180"/>
    </source>
</evidence>
<evidence type="ECO:0000256" key="6">
    <source>
        <dbReference type="SAM" id="SignalP"/>
    </source>
</evidence>
<comment type="caution">
    <text evidence="8">The sequence shown here is derived from an EMBL/GenBank/DDBJ whole genome shotgun (WGS) entry which is preliminary data.</text>
</comment>
<proteinExistence type="inferred from homology"/>
<dbReference type="InterPro" id="IPR001969">
    <property type="entry name" value="Aspartic_peptidase_AS"/>
</dbReference>
<evidence type="ECO:0000313" key="9">
    <source>
        <dbReference type="Proteomes" id="UP001605036"/>
    </source>
</evidence>
<keyword evidence="5" id="KW-0325">Glycoprotein</keyword>
<dbReference type="Gene3D" id="2.40.70.10">
    <property type="entry name" value="Acid Proteases"/>
    <property type="match status" value="3"/>
</dbReference>
<dbReference type="PANTHER" id="PTHR47967:SF128">
    <property type="entry name" value="ASPARTIC PROTEINASE CDR1-LIKE"/>
    <property type="match status" value="1"/>
</dbReference>
<dbReference type="InterPro" id="IPR032861">
    <property type="entry name" value="TAXi_N"/>
</dbReference>
<name>A0ABD1YXP7_9MARC</name>
<keyword evidence="2" id="KW-0645">Protease</keyword>
<accession>A0ABD1YXP7</accession>
<evidence type="ECO:0000256" key="4">
    <source>
        <dbReference type="ARBA" id="ARBA00022801"/>
    </source>
</evidence>
<dbReference type="PROSITE" id="PS51767">
    <property type="entry name" value="PEPTIDASE_A1"/>
    <property type="match status" value="1"/>
</dbReference>
<dbReference type="Pfam" id="PF14543">
    <property type="entry name" value="TAXi_N"/>
    <property type="match status" value="2"/>
</dbReference>
<dbReference type="CDD" id="cd05476">
    <property type="entry name" value="pepsin_A_like_plant"/>
    <property type="match status" value="1"/>
</dbReference>
<dbReference type="InterPro" id="IPR021109">
    <property type="entry name" value="Peptidase_aspartic_dom_sf"/>
</dbReference>
<evidence type="ECO:0000313" key="8">
    <source>
        <dbReference type="EMBL" id="KAL2635539.1"/>
    </source>
</evidence>
<dbReference type="GO" id="GO:0006508">
    <property type="term" value="P:proteolysis"/>
    <property type="evidence" value="ECO:0007669"/>
    <property type="project" value="UniProtKB-KW"/>
</dbReference>
<keyword evidence="6" id="KW-0732">Signal</keyword>
<protein>
    <recommendedName>
        <fullName evidence="7">Peptidase A1 domain-containing protein</fullName>
    </recommendedName>
</protein>
<keyword evidence="9" id="KW-1185">Reference proteome</keyword>
<feature type="signal peptide" evidence="6">
    <location>
        <begin position="1"/>
        <end position="19"/>
    </location>
</feature>
<feature type="domain" description="Peptidase A1" evidence="7">
    <location>
        <begin position="138"/>
        <end position="346"/>
    </location>
</feature>
<reference evidence="8 9" key="1">
    <citation type="submission" date="2024-09" db="EMBL/GenBank/DDBJ databases">
        <title>Chromosome-scale assembly of Riccia fluitans.</title>
        <authorList>
            <person name="Paukszto L."/>
            <person name="Sawicki J."/>
            <person name="Karawczyk K."/>
            <person name="Piernik-Szablinska J."/>
            <person name="Szczecinska M."/>
            <person name="Mazdziarz M."/>
        </authorList>
    </citation>
    <scope>NUCLEOTIDE SEQUENCE [LARGE SCALE GENOMIC DNA]</scope>
    <source>
        <strain evidence="8">Rf_01</strain>
        <tissue evidence="8">Aerial parts of the thallus</tissue>
    </source>
</reference>
<dbReference type="EMBL" id="JBHFFA010000003">
    <property type="protein sequence ID" value="KAL2635539.1"/>
    <property type="molecule type" value="Genomic_DNA"/>
</dbReference>
<dbReference type="InterPro" id="IPR032799">
    <property type="entry name" value="TAXi_C"/>
</dbReference>
<gene>
    <name evidence="8" type="ORF">R1flu_007018</name>
</gene>
<sequence>MRITVVFLLLTLIVRISEITCVSQNSDAPANSHLFKGPQARARRMLASPRVDGYDESGPQEEDAFDGIVAQLVHKDHYTRAAPGRRLMTVKERVERDIYSSMKRGALLESRRWRSLTDGSAGQSFESNVSLSSDQSEYVMTISLGTPAQDFMAIADTGSDLTWLQCAPYSGDLSTDVIHLQKVNGKVTDIPSFVFGYSHTSHTSTAGVGLVGLSPGAVSFPSQLGSRFGSTYSPSHILLVSVDEAEATTSPLIFGKAALSNSAGLQFTPILSFEGSDSYYVDLQGISVGGQQLDIPSSVFSSGGSVFDSGSAITILPSQALDALGNYLSASLSFQSVKKSLQLNRS</sequence>
<comment type="similarity">
    <text evidence="1">Belongs to the peptidase A1 family.</text>
</comment>
<dbReference type="AlphaFoldDB" id="A0ABD1YXP7"/>
<dbReference type="PANTHER" id="PTHR47967">
    <property type="entry name" value="OS07G0603500 PROTEIN-RELATED"/>
    <property type="match status" value="1"/>
</dbReference>
<feature type="chain" id="PRO_5044755670" description="Peptidase A1 domain-containing protein" evidence="6">
    <location>
        <begin position="20"/>
        <end position="346"/>
    </location>
</feature>
<dbReference type="GO" id="GO:0004190">
    <property type="term" value="F:aspartic-type endopeptidase activity"/>
    <property type="evidence" value="ECO:0007669"/>
    <property type="project" value="UniProtKB-KW"/>
</dbReference>
<evidence type="ECO:0000259" key="7">
    <source>
        <dbReference type="PROSITE" id="PS51767"/>
    </source>
</evidence>
<evidence type="ECO:0000256" key="3">
    <source>
        <dbReference type="ARBA" id="ARBA00022750"/>
    </source>
</evidence>
<evidence type="ECO:0000256" key="1">
    <source>
        <dbReference type="ARBA" id="ARBA00007447"/>
    </source>
</evidence>
<keyword evidence="3" id="KW-0064">Aspartyl protease</keyword>
<organism evidence="8 9">
    <name type="scientific">Riccia fluitans</name>
    <dbReference type="NCBI Taxonomy" id="41844"/>
    <lineage>
        <taxon>Eukaryota</taxon>
        <taxon>Viridiplantae</taxon>
        <taxon>Streptophyta</taxon>
        <taxon>Embryophyta</taxon>
        <taxon>Marchantiophyta</taxon>
        <taxon>Marchantiopsida</taxon>
        <taxon>Marchantiidae</taxon>
        <taxon>Marchantiales</taxon>
        <taxon>Ricciaceae</taxon>
        <taxon>Riccia</taxon>
    </lineage>
</organism>
<keyword evidence="4" id="KW-0378">Hydrolase</keyword>